<feature type="domain" description="PKD/Chitinase" evidence="2">
    <location>
        <begin position="395"/>
        <end position="471"/>
    </location>
</feature>
<feature type="chain" id="PRO_5032941474" evidence="1">
    <location>
        <begin position="33"/>
        <end position="1963"/>
    </location>
</feature>
<feature type="domain" description="PKD/Chitinase" evidence="2">
    <location>
        <begin position="301"/>
        <end position="392"/>
    </location>
</feature>
<dbReference type="Gene3D" id="2.60.40.10">
    <property type="entry name" value="Immunoglobulins"/>
    <property type="match status" value="4"/>
</dbReference>
<dbReference type="InterPro" id="IPR035986">
    <property type="entry name" value="PKD_dom_sf"/>
</dbReference>
<dbReference type="InterPro" id="IPR022409">
    <property type="entry name" value="PKD/Chitinase_dom"/>
</dbReference>
<feature type="domain" description="BIG2" evidence="3">
    <location>
        <begin position="197"/>
        <end position="280"/>
    </location>
</feature>
<dbReference type="SUPFAM" id="SSF49265">
    <property type="entry name" value="Fibronectin type III"/>
    <property type="match status" value="1"/>
</dbReference>
<dbReference type="RefSeq" id="WP_185178903.1">
    <property type="nucleotide sequence ID" value="NZ_CBCSEP010000005.1"/>
</dbReference>
<dbReference type="EMBL" id="JACJVN010000033">
    <property type="protein sequence ID" value="MBB6677632.1"/>
    <property type="molecule type" value="Genomic_DNA"/>
</dbReference>
<keyword evidence="5" id="KW-1185">Reference proteome</keyword>
<dbReference type="SUPFAM" id="SSF49373">
    <property type="entry name" value="Invasin/intimin cell-adhesion fragments"/>
    <property type="match status" value="1"/>
</dbReference>
<dbReference type="Gene3D" id="2.60.40.1080">
    <property type="match status" value="1"/>
</dbReference>
<accession>A0A841T9J5</accession>
<feature type="domain" description="PKD/Chitinase" evidence="2">
    <location>
        <begin position="1731"/>
        <end position="1825"/>
    </location>
</feature>
<dbReference type="Pfam" id="PF25788">
    <property type="entry name" value="Ig_Rha78A_N"/>
    <property type="match status" value="1"/>
</dbReference>
<comment type="caution">
    <text evidence="4">The sequence shown here is derived from an EMBL/GenBank/DDBJ whole genome shotgun (WGS) entry which is preliminary data.</text>
</comment>
<evidence type="ECO:0000259" key="2">
    <source>
        <dbReference type="SMART" id="SM00089"/>
    </source>
</evidence>
<evidence type="ECO:0000256" key="1">
    <source>
        <dbReference type="SAM" id="SignalP"/>
    </source>
</evidence>
<feature type="domain" description="PKD/Chitinase" evidence="2">
    <location>
        <begin position="1421"/>
        <end position="1523"/>
    </location>
</feature>
<protein>
    <submittedName>
        <fullName evidence="4">Ig-like domain-containing protein</fullName>
    </submittedName>
</protein>
<name>A0A841T9J5_9BACL</name>
<feature type="signal peptide" evidence="1">
    <location>
        <begin position="1"/>
        <end position="32"/>
    </location>
</feature>
<dbReference type="InterPro" id="IPR008964">
    <property type="entry name" value="Invasin/intimin_cell_adhesion"/>
</dbReference>
<evidence type="ECO:0000259" key="3">
    <source>
        <dbReference type="SMART" id="SM00635"/>
    </source>
</evidence>
<sequence length="1963" mass="215618">MNKNVKLMGALVALISLTWNLFVLPPTQIASAANSITVYAKQDFHPGYYWCQQDDGRWASVSYLTSGSTETIISDDKNGWPDLTYVKTALSLATPSTYYIDPDNQSSQSFSLSQLDGGTATPILPITPIRPMSTNKHGQPSFDVSNGKVEVSVWVGQGTYEAKKIIGGCKGKDQVMYPMDVNVTFKGTITQTSHTNPLLSLRIDPTSKTLNVGEQQQFTVYGKYSSGEKVIPNSNLIWSSDQNSNAPVSSGGLVIGTKVTTTDAHITATYKPDPTKKVTATVKVVENQPPYAEINWIDPDTGDPVSQVQLGKTLNLKAYPVSDPDSDPVHIVGWDFSSSDFLSSWRAAHPSNGYNLNGIEMTEEGTFDVSLTVADNKGSEYTAWASVDVISADPVAKISGPTRIKEGRPMPSPIDGSRSYSPIGAEIVTYEWTGKQDSYPTPGEYTITLRVQDSAGRWSNTAEHHLTVVPDEAPIGMLFVPPEETRLGTVHVQSAAYSLDGDTIVSHQLERKYDAANDGFSNDAWTVLQTGNSASYDFTPDKVGKYLFRETVCEDYGKCGNSDGQPESERTVNVINLAPSIDVQTSSTVQEPPEETILSMSDLYNNGRFYNLSSGSVGEKSSWELVGGVLKSKVKQQLYNNTNTITKSNILSIYWYNMSGFGLSNILNTPFLSPQGSLTASSYSDSIGSLLSYNANKSRWVADETYTYVTDRSGTLLAIDHSNNSTKWSFAPPNGVVTSSSSSNSNPYDEIILTHGDYIYLLAERSDISGLDIYKLERSTGRSIKQVYIPHTRYGSDGLDGRLWEFPQGFYFLTSDWIDTTPNSSTLTAESSYASYLYDWDLNQLAFWESGYGRDTPMEARYMFFGFDDTTSTDFSVTSTSNGQICIWDMQSRTQTKCAYLPISNNSRDKMGYYQFLGTDHEGNLIFYDKDLAAINQVNLTQSVDSVKDQALAKLSPDGTVTRASKMGAIVPLSSLINSWSIFRSGAYPGGGLYSYAAMKVLGMDSNDHIWVQATDRNDAAKNAIAVEDTNGNVLSTFYPFANAQVPYSNVESFVIVSDGLVTLFGIDSTTDSTKPRIYYSVINPKDFSIVTSGEISGILDRYQVGTSYFTFDNTNSSGFVPFGDQTYLFRAAFRYKNPSTAKITYQNKSYILKSTATPTNQRLIEIGSDTPDLITGTTSISSSQELRVSLKASAPDPEKGTGVAFRIQDDRNYYSLEWENNELRLKKTVNGSASVVQSKSYPMNTNQTYAVEIKPVSGGFSVYVNKILQFTASESGWTSGKYGIINRGQQGVSFLGASTVASSGEPGGVISGVALVGEPITYDITFDDPESDPRLTQFEAWDYSHNPNVFLQPQGLWNGTGTGHTPTPVTSFDKPGEYTFKFRSKDDPNPANRYPSSVFDSYRQLSNEVTGTIRVHRKPVAQFNLTLNTDHSVTISDTSYDPDRYNPSNGSFSTEATGIDYRATRGIVERKWRYMLLGSSGFVDGRPNQLLASGTYTIELAVRDEYGAWSDWATQTVDVQGITGQPPIPGFALSPNPSYRFVPVTINSTASDSQDGGRENLTHAYYIKNLTNGGAESLQSSARTSWDKLFSSLGLFNVRQVVTNSYGLSAEANKTINIVNRKPTADITVPNSADQNNPLLVRELRPEFNWTYTDPDGDPQSQWQLQIHKYDGTVRSDSGAKSGFNLTWTPTANLDDNTSYYAQIRVYDGYDWSDWSPPKYFRIETNKPPAANFQWSPNLVYEGDTVQFIPAVHDPDRDTLQLTYEITSPSGAKRSYQDTKPYPYSASGPSIAMPEPGVWTVTLKVSDGKAPTVAVSKSLNILPLSISGQVRHTDDWEAKRLHYNDKHPDDQRPADWFWAGEAFVLDAQTTDTGASTTKALKVVADAGGGLRKQLAAANAPASNLWSGTLGSTDAGFQLVTLPEGDYIFTFTVTYSNGTVKTSQATIHVADTVDNYLQVHRIQ</sequence>
<gene>
    <name evidence="4" type="ORF">H4Q31_09875</name>
</gene>
<dbReference type="Proteomes" id="UP000574133">
    <property type="component" value="Unassembled WGS sequence"/>
</dbReference>
<dbReference type="SUPFAM" id="SSF49299">
    <property type="entry name" value="PKD domain"/>
    <property type="match status" value="2"/>
</dbReference>
<dbReference type="SMART" id="SM00089">
    <property type="entry name" value="PKD"/>
    <property type="match status" value="4"/>
</dbReference>
<evidence type="ECO:0000313" key="4">
    <source>
        <dbReference type="EMBL" id="MBB6677632.1"/>
    </source>
</evidence>
<dbReference type="Gene3D" id="2.60.120.560">
    <property type="entry name" value="Exo-inulinase, domain 1"/>
    <property type="match status" value="1"/>
</dbReference>
<keyword evidence="1" id="KW-0732">Signal</keyword>
<dbReference type="InterPro" id="IPR036116">
    <property type="entry name" value="FN3_sf"/>
</dbReference>
<proteinExistence type="predicted"/>
<evidence type="ECO:0000313" key="5">
    <source>
        <dbReference type="Proteomes" id="UP000574133"/>
    </source>
</evidence>
<reference evidence="4 5" key="1">
    <citation type="submission" date="2020-08" db="EMBL/GenBank/DDBJ databases">
        <title>Cohnella phylogeny.</title>
        <authorList>
            <person name="Dunlap C."/>
        </authorList>
    </citation>
    <scope>NUCLEOTIDE SEQUENCE [LARGE SCALE GENOMIC DNA]</scope>
    <source>
        <strain evidence="4 5">DSM 103658</strain>
    </source>
</reference>
<dbReference type="InterPro" id="IPR013783">
    <property type="entry name" value="Ig-like_fold"/>
</dbReference>
<dbReference type="Pfam" id="PF02368">
    <property type="entry name" value="Big_2"/>
    <property type="match status" value="1"/>
</dbReference>
<dbReference type="InterPro" id="IPR003343">
    <property type="entry name" value="Big_2"/>
</dbReference>
<organism evidence="4 5">
    <name type="scientific">Cohnella lubricantis</name>
    <dbReference type="NCBI Taxonomy" id="2163172"/>
    <lineage>
        <taxon>Bacteria</taxon>
        <taxon>Bacillati</taxon>
        <taxon>Bacillota</taxon>
        <taxon>Bacilli</taxon>
        <taxon>Bacillales</taxon>
        <taxon>Paenibacillaceae</taxon>
        <taxon>Cohnella</taxon>
    </lineage>
</organism>
<dbReference type="SMART" id="SM00635">
    <property type="entry name" value="BID_2"/>
    <property type="match status" value="1"/>
</dbReference>